<dbReference type="GO" id="GO:0016491">
    <property type="term" value="F:oxidoreductase activity"/>
    <property type="evidence" value="ECO:0007669"/>
    <property type="project" value="InterPro"/>
</dbReference>
<dbReference type="CDD" id="cd02966">
    <property type="entry name" value="TlpA_like_family"/>
    <property type="match status" value="1"/>
</dbReference>
<evidence type="ECO:0000256" key="6">
    <source>
        <dbReference type="SAM" id="Phobius"/>
    </source>
</evidence>
<keyword evidence="2" id="KW-0201">Cytochrome c-type biogenesis</keyword>
<evidence type="ECO:0000256" key="4">
    <source>
        <dbReference type="ARBA" id="ARBA00023284"/>
    </source>
</evidence>
<dbReference type="InterPro" id="IPR013766">
    <property type="entry name" value="Thioredoxin_domain"/>
</dbReference>
<evidence type="ECO:0000313" key="8">
    <source>
        <dbReference type="EMBL" id="MBI3129207.1"/>
    </source>
</evidence>
<gene>
    <name evidence="8" type="ORF">HYZ11_16490</name>
</gene>
<comment type="subcellular location">
    <subcellularLocation>
        <location evidence="1">Cell envelope</location>
    </subcellularLocation>
</comment>
<reference evidence="8" key="1">
    <citation type="submission" date="2020-07" db="EMBL/GenBank/DDBJ databases">
        <title>Huge and variable diversity of episymbiotic CPR bacteria and DPANN archaea in groundwater ecosystems.</title>
        <authorList>
            <person name="He C.Y."/>
            <person name="Keren R."/>
            <person name="Whittaker M."/>
            <person name="Farag I.F."/>
            <person name="Doudna J."/>
            <person name="Cate J.H.D."/>
            <person name="Banfield J.F."/>
        </authorList>
    </citation>
    <scope>NUCLEOTIDE SEQUENCE</scope>
    <source>
        <strain evidence="8">NC_groundwater_763_Ag_S-0.2um_68_21</strain>
    </source>
</reference>
<dbReference type="Gene3D" id="3.40.30.10">
    <property type="entry name" value="Glutaredoxin"/>
    <property type="match status" value="1"/>
</dbReference>
<feature type="transmembrane region" description="Helical" evidence="6">
    <location>
        <begin position="31"/>
        <end position="52"/>
    </location>
</feature>
<evidence type="ECO:0000259" key="7">
    <source>
        <dbReference type="PROSITE" id="PS51352"/>
    </source>
</evidence>
<comment type="caution">
    <text evidence="8">The sequence shown here is derived from an EMBL/GenBank/DDBJ whole genome shotgun (WGS) entry which is preliminary data.</text>
</comment>
<dbReference type="PROSITE" id="PS51352">
    <property type="entry name" value="THIOREDOXIN_2"/>
    <property type="match status" value="1"/>
</dbReference>
<dbReference type="Pfam" id="PF00578">
    <property type="entry name" value="AhpC-TSA"/>
    <property type="match status" value="1"/>
</dbReference>
<dbReference type="InterPro" id="IPR000866">
    <property type="entry name" value="AhpC/TSA"/>
</dbReference>
<evidence type="ECO:0000256" key="1">
    <source>
        <dbReference type="ARBA" id="ARBA00004196"/>
    </source>
</evidence>
<evidence type="ECO:0000256" key="5">
    <source>
        <dbReference type="SAM" id="MobiDB-lite"/>
    </source>
</evidence>
<organism evidence="8 9">
    <name type="scientific">Tectimicrobiota bacterium</name>
    <dbReference type="NCBI Taxonomy" id="2528274"/>
    <lineage>
        <taxon>Bacteria</taxon>
        <taxon>Pseudomonadati</taxon>
        <taxon>Nitrospinota/Tectimicrobiota group</taxon>
        <taxon>Candidatus Tectimicrobiota</taxon>
    </lineage>
</organism>
<dbReference type="SUPFAM" id="SSF52833">
    <property type="entry name" value="Thioredoxin-like"/>
    <property type="match status" value="1"/>
</dbReference>
<feature type="region of interest" description="Disordered" evidence="5">
    <location>
        <begin position="1"/>
        <end position="23"/>
    </location>
</feature>
<dbReference type="InterPro" id="IPR050553">
    <property type="entry name" value="Thioredoxin_ResA/DsbE_sf"/>
</dbReference>
<keyword evidence="4" id="KW-0676">Redox-active center</keyword>
<keyword evidence="6" id="KW-0812">Transmembrane</keyword>
<dbReference type="PANTHER" id="PTHR42852">
    <property type="entry name" value="THIOL:DISULFIDE INTERCHANGE PROTEIN DSBE"/>
    <property type="match status" value="1"/>
</dbReference>
<feature type="compositionally biased region" description="Basic and acidic residues" evidence="5">
    <location>
        <begin position="1"/>
        <end position="19"/>
    </location>
</feature>
<evidence type="ECO:0000256" key="3">
    <source>
        <dbReference type="ARBA" id="ARBA00023157"/>
    </source>
</evidence>
<keyword evidence="6" id="KW-0472">Membrane</keyword>
<dbReference type="Proteomes" id="UP000782312">
    <property type="component" value="Unassembled WGS sequence"/>
</dbReference>
<feature type="domain" description="Thioredoxin" evidence="7">
    <location>
        <begin position="65"/>
        <end position="208"/>
    </location>
</feature>
<evidence type="ECO:0000256" key="2">
    <source>
        <dbReference type="ARBA" id="ARBA00022748"/>
    </source>
</evidence>
<dbReference type="AlphaFoldDB" id="A0A932MQ20"/>
<dbReference type="PANTHER" id="PTHR42852:SF6">
    <property type="entry name" value="THIOL:DISULFIDE INTERCHANGE PROTEIN DSBE"/>
    <property type="match status" value="1"/>
</dbReference>
<dbReference type="GO" id="GO:0030313">
    <property type="term" value="C:cell envelope"/>
    <property type="evidence" value="ECO:0007669"/>
    <property type="project" value="UniProtKB-SubCell"/>
</dbReference>
<dbReference type="EMBL" id="JACPUR010000038">
    <property type="protein sequence ID" value="MBI3129207.1"/>
    <property type="molecule type" value="Genomic_DNA"/>
</dbReference>
<proteinExistence type="predicted"/>
<dbReference type="GO" id="GO:0016209">
    <property type="term" value="F:antioxidant activity"/>
    <property type="evidence" value="ECO:0007669"/>
    <property type="project" value="InterPro"/>
</dbReference>
<evidence type="ECO:0000313" key="9">
    <source>
        <dbReference type="Proteomes" id="UP000782312"/>
    </source>
</evidence>
<dbReference type="InterPro" id="IPR036249">
    <property type="entry name" value="Thioredoxin-like_sf"/>
</dbReference>
<keyword evidence="3" id="KW-1015">Disulfide bond</keyword>
<sequence length="227" mass="24796">MERLKTAEKPGETEGREKAGSAAGERRAKRMALAFILAPILATFLWGLYGWLNKPPEKKDEGPIVALGAPAPEFTFPALGGGAISLADYRGKVVLVNIWATWCPPCIDELPSLQNLYLRMKEKGQPFEILGVSIDALGADAVQKFVERFKLTFPIPLDPRGQIKKLYRTTGVPESFFVDPQGRLVEKIIGARKWDSPEVISFVEQMLRNAPAGGPAQAAPKASQAKP</sequence>
<keyword evidence="6" id="KW-1133">Transmembrane helix</keyword>
<accession>A0A932MQ20</accession>
<protein>
    <submittedName>
        <fullName evidence="8">TlpA family protein disulfide reductase</fullName>
    </submittedName>
</protein>
<name>A0A932MQ20_UNCTE</name>
<dbReference type="GO" id="GO:0017004">
    <property type="term" value="P:cytochrome complex assembly"/>
    <property type="evidence" value="ECO:0007669"/>
    <property type="project" value="UniProtKB-KW"/>
</dbReference>